<dbReference type="EMBL" id="GECU01027766">
    <property type="protein sequence ID" value="JAS79940.1"/>
    <property type="molecule type" value="Transcribed_RNA"/>
</dbReference>
<sequence>MTDFFSNNQFGFRSGMNTENALLHFMTDVNDGLNEGKCISGLFLDITKAFDTVNHKMLLDKLHQCGVRGIAYKWFQSYLEDRKQCVRVNSVLSDSGIIKQGV</sequence>
<dbReference type="AlphaFoldDB" id="A0A1B6HZ58"/>
<dbReference type="GO" id="GO:0071897">
    <property type="term" value="P:DNA biosynthetic process"/>
    <property type="evidence" value="ECO:0007669"/>
    <property type="project" value="UniProtKB-ARBA"/>
</dbReference>
<feature type="domain" description="Reverse transcriptase" evidence="1">
    <location>
        <begin position="4"/>
        <end position="88"/>
    </location>
</feature>
<name>A0A1B6HZ58_9HEMI</name>
<protein>
    <recommendedName>
        <fullName evidence="1">Reverse transcriptase domain-containing protein</fullName>
    </recommendedName>
</protein>
<accession>A0A1B6HZ58</accession>
<dbReference type="Pfam" id="PF00078">
    <property type="entry name" value="RVT_1"/>
    <property type="match status" value="1"/>
</dbReference>
<evidence type="ECO:0000313" key="2">
    <source>
        <dbReference type="EMBL" id="JAS79940.1"/>
    </source>
</evidence>
<dbReference type="InterPro" id="IPR000477">
    <property type="entry name" value="RT_dom"/>
</dbReference>
<dbReference type="SUPFAM" id="SSF56672">
    <property type="entry name" value="DNA/RNA polymerases"/>
    <property type="match status" value="1"/>
</dbReference>
<evidence type="ECO:0000259" key="1">
    <source>
        <dbReference type="Pfam" id="PF00078"/>
    </source>
</evidence>
<dbReference type="PANTHER" id="PTHR33332">
    <property type="entry name" value="REVERSE TRANSCRIPTASE DOMAIN-CONTAINING PROTEIN"/>
    <property type="match status" value="1"/>
</dbReference>
<organism evidence="2">
    <name type="scientific">Homalodisca liturata</name>
    <dbReference type="NCBI Taxonomy" id="320908"/>
    <lineage>
        <taxon>Eukaryota</taxon>
        <taxon>Metazoa</taxon>
        <taxon>Ecdysozoa</taxon>
        <taxon>Arthropoda</taxon>
        <taxon>Hexapoda</taxon>
        <taxon>Insecta</taxon>
        <taxon>Pterygota</taxon>
        <taxon>Neoptera</taxon>
        <taxon>Paraneoptera</taxon>
        <taxon>Hemiptera</taxon>
        <taxon>Auchenorrhyncha</taxon>
        <taxon>Membracoidea</taxon>
        <taxon>Cicadellidae</taxon>
        <taxon>Cicadellinae</taxon>
        <taxon>Proconiini</taxon>
        <taxon>Homalodisca</taxon>
    </lineage>
</organism>
<gene>
    <name evidence="2" type="ORF">g.59396</name>
</gene>
<proteinExistence type="predicted"/>
<dbReference type="InterPro" id="IPR043502">
    <property type="entry name" value="DNA/RNA_pol_sf"/>
</dbReference>
<reference evidence="2" key="1">
    <citation type="submission" date="2015-11" db="EMBL/GenBank/DDBJ databases">
        <title>De novo transcriptome assembly of four potential Pierce s Disease insect vectors from Arizona vineyards.</title>
        <authorList>
            <person name="Tassone E.E."/>
        </authorList>
    </citation>
    <scope>NUCLEOTIDE SEQUENCE</scope>
</reference>
<feature type="non-terminal residue" evidence="2">
    <location>
        <position position="102"/>
    </location>
</feature>